<dbReference type="Proteomes" id="UP001064048">
    <property type="component" value="Chromosome 27"/>
</dbReference>
<proteinExistence type="predicted"/>
<sequence>MRKVAVIQNWHVKIRIMASDFGVMHQRSPCDYISVIAERNNKDGAETMLVDNSVPILILPRSIIQNKMEPVSITEPAAKKKKTENSIAMTIEQYIEDVKGRKNNLMAVLQDDIFEPIRLTKVYIGHIRDVKEISKAIAVLNEKIPLKELSHLKRVRKRDIVLCPVHFLDSVSSIQEYIECHVEELKNMFEYFKEIDVPLSQPLLTNHFRDCSKLWSCNFHPNKYLERLVDGTLFSPSENDNHTKFMVLAFEVAKWYKGDSNCDISCLNAAVVVDPSSNSVVAAAFDNRLEHPVKHAAMLAIDNVAKTQNGGAWGGENKAAVALRGVDENLMGFLKKKYFPSVAFGAKQSTDDKGPYLCTGYYVYLIKEPCVMCAMALVHARVKRVFFCLDNKELGALKSRIKLQTVSSLNHHFEVFTGFIDTTDSYNNYSSHSIPPALVATSTPLCLMEYFPNRTYLTGNRFTTKPSSLEPHIQYHLCRSNTNMLMKIENELLQSHRQRETTGIKKLYNSFFVLF</sequence>
<evidence type="ECO:0000313" key="2">
    <source>
        <dbReference type="Proteomes" id="UP001064048"/>
    </source>
</evidence>
<evidence type="ECO:0000313" key="1">
    <source>
        <dbReference type="EMBL" id="KAI8441585.1"/>
    </source>
</evidence>
<protein>
    <submittedName>
        <fullName evidence="1">Uncharacterized protein</fullName>
    </submittedName>
</protein>
<organism evidence="1 2">
    <name type="scientific">Choristoneura fumiferana</name>
    <name type="common">Spruce budworm moth</name>
    <name type="synonym">Archips fumiferana</name>
    <dbReference type="NCBI Taxonomy" id="7141"/>
    <lineage>
        <taxon>Eukaryota</taxon>
        <taxon>Metazoa</taxon>
        <taxon>Ecdysozoa</taxon>
        <taxon>Arthropoda</taxon>
        <taxon>Hexapoda</taxon>
        <taxon>Insecta</taxon>
        <taxon>Pterygota</taxon>
        <taxon>Neoptera</taxon>
        <taxon>Endopterygota</taxon>
        <taxon>Lepidoptera</taxon>
        <taxon>Glossata</taxon>
        <taxon>Ditrysia</taxon>
        <taxon>Tortricoidea</taxon>
        <taxon>Tortricidae</taxon>
        <taxon>Tortricinae</taxon>
        <taxon>Choristoneura</taxon>
    </lineage>
</organism>
<gene>
    <name evidence="1" type="ORF">MSG28_015162</name>
</gene>
<name>A0ACC0KZ34_CHOFU</name>
<reference evidence="1 2" key="1">
    <citation type="journal article" date="2022" name="Genome Biol. Evol.">
        <title>The Spruce Budworm Genome: Reconstructing the Evolutionary History of Antifreeze Proteins.</title>
        <authorList>
            <person name="Beliveau C."/>
            <person name="Gagne P."/>
            <person name="Picq S."/>
            <person name="Vernygora O."/>
            <person name="Keeling C.I."/>
            <person name="Pinkney K."/>
            <person name="Doucet D."/>
            <person name="Wen F."/>
            <person name="Johnston J.S."/>
            <person name="Maaroufi H."/>
            <person name="Boyle B."/>
            <person name="Laroche J."/>
            <person name="Dewar K."/>
            <person name="Juretic N."/>
            <person name="Blackburn G."/>
            <person name="Nisole A."/>
            <person name="Brunet B."/>
            <person name="Brandao M."/>
            <person name="Lumley L."/>
            <person name="Duan J."/>
            <person name="Quan G."/>
            <person name="Lucarotti C.J."/>
            <person name="Roe A.D."/>
            <person name="Sperling F.A.H."/>
            <person name="Levesque R.C."/>
            <person name="Cusson M."/>
        </authorList>
    </citation>
    <scope>NUCLEOTIDE SEQUENCE [LARGE SCALE GENOMIC DNA]</scope>
    <source>
        <strain evidence="1">Glfc:IPQL:Cfum</strain>
    </source>
</reference>
<keyword evidence="2" id="KW-1185">Reference proteome</keyword>
<comment type="caution">
    <text evidence="1">The sequence shown here is derived from an EMBL/GenBank/DDBJ whole genome shotgun (WGS) entry which is preliminary data.</text>
</comment>
<accession>A0ACC0KZ34</accession>
<dbReference type="EMBL" id="CM046127">
    <property type="protein sequence ID" value="KAI8441585.1"/>
    <property type="molecule type" value="Genomic_DNA"/>
</dbReference>